<dbReference type="PANTHER" id="PTHR22683:SF1">
    <property type="entry name" value="TYPE VII SECRETION SYSTEM PROTEIN ESSC"/>
    <property type="match status" value="1"/>
</dbReference>
<dbReference type="InterPro" id="IPR027417">
    <property type="entry name" value="P-loop_NTPase"/>
</dbReference>
<evidence type="ECO:0000256" key="3">
    <source>
        <dbReference type="PROSITE-ProRule" id="PRU00289"/>
    </source>
</evidence>
<dbReference type="RefSeq" id="WP_275409420.1">
    <property type="nucleotide sequence ID" value="NZ_JAAGLU010000192.1"/>
</dbReference>
<reference evidence="5" key="1">
    <citation type="submission" date="2020-01" db="EMBL/GenBank/DDBJ databases">
        <title>Insect and environment-associated Actinomycetes.</title>
        <authorList>
            <person name="Currrie C."/>
            <person name="Chevrette M."/>
            <person name="Carlson C."/>
            <person name="Stubbendieck R."/>
            <person name="Wendt-Pienkowski E."/>
        </authorList>
    </citation>
    <scope>NUCLEOTIDE SEQUENCE</scope>
    <source>
        <strain evidence="5">SID12501</strain>
    </source>
</reference>
<dbReference type="InterPro" id="IPR002543">
    <property type="entry name" value="FtsK_dom"/>
</dbReference>
<dbReference type="PROSITE" id="PS50901">
    <property type="entry name" value="FTSK"/>
    <property type="match status" value="1"/>
</dbReference>
<feature type="binding site" evidence="3">
    <location>
        <begin position="34"/>
        <end position="41"/>
    </location>
    <ligand>
        <name>ATP</name>
        <dbReference type="ChEBI" id="CHEBI:30616"/>
    </ligand>
</feature>
<organism evidence="5">
    <name type="scientific">Streptomyces sp. SID12501</name>
    <dbReference type="NCBI Taxonomy" id="2706042"/>
    <lineage>
        <taxon>Bacteria</taxon>
        <taxon>Bacillati</taxon>
        <taxon>Actinomycetota</taxon>
        <taxon>Actinomycetes</taxon>
        <taxon>Kitasatosporales</taxon>
        <taxon>Streptomycetaceae</taxon>
        <taxon>Streptomyces</taxon>
    </lineage>
</organism>
<evidence type="ECO:0000259" key="4">
    <source>
        <dbReference type="PROSITE" id="PS50901"/>
    </source>
</evidence>
<proteinExistence type="predicted"/>
<feature type="non-terminal residue" evidence="5">
    <location>
        <position position="238"/>
    </location>
</feature>
<dbReference type="GO" id="GO:0003677">
    <property type="term" value="F:DNA binding"/>
    <property type="evidence" value="ECO:0007669"/>
    <property type="project" value="InterPro"/>
</dbReference>
<dbReference type="InterPro" id="IPR050206">
    <property type="entry name" value="FtsK/SpoIIIE/SftA"/>
</dbReference>
<sequence length="238" mass="25479">RRSDATLRAVLGQGVAGELVLDLRRDGPHALVGGTTGSGKSEFLQAWVLATATAHSPDRVTFLFVDYKGGAAFADCVELPHCVGLVTDLTPHLVRRPLTSLRAELRRREHLLQRKKAKDLLSLERTGDPETPPALVIVVDEFAALVSEVPEFVDGVVDVAQRGRSLGLHLVLATQRPAGVIKDNLRANTNLRIALRTADEQDSTDVLGSPVSAHFDPAVPGRGAVRTGPGRIALFQSA</sequence>
<keyword evidence="5" id="KW-0132">Cell division</keyword>
<dbReference type="Gene3D" id="3.40.50.300">
    <property type="entry name" value="P-loop containing nucleotide triphosphate hydrolases"/>
    <property type="match status" value="1"/>
</dbReference>
<dbReference type="GO" id="GO:0051301">
    <property type="term" value="P:cell division"/>
    <property type="evidence" value="ECO:0007669"/>
    <property type="project" value="UniProtKB-KW"/>
</dbReference>
<evidence type="ECO:0000256" key="1">
    <source>
        <dbReference type="ARBA" id="ARBA00022741"/>
    </source>
</evidence>
<protein>
    <submittedName>
        <fullName evidence="5">Cell division protein FtsK</fullName>
    </submittedName>
</protein>
<dbReference type="GO" id="GO:0005524">
    <property type="term" value="F:ATP binding"/>
    <property type="evidence" value="ECO:0007669"/>
    <property type="project" value="UniProtKB-UniRule"/>
</dbReference>
<dbReference type="AlphaFoldDB" id="A0A6B3C7J9"/>
<comment type="caution">
    <text evidence="5">The sequence shown here is derived from an EMBL/GenBank/DDBJ whole genome shotgun (WGS) entry which is preliminary data.</text>
</comment>
<keyword evidence="5" id="KW-0131">Cell cycle</keyword>
<evidence type="ECO:0000256" key="2">
    <source>
        <dbReference type="ARBA" id="ARBA00022840"/>
    </source>
</evidence>
<keyword evidence="1 3" id="KW-0547">Nucleotide-binding</keyword>
<dbReference type="PANTHER" id="PTHR22683">
    <property type="entry name" value="SPORULATION PROTEIN RELATED"/>
    <property type="match status" value="1"/>
</dbReference>
<dbReference type="CDD" id="cd01127">
    <property type="entry name" value="TrwB_TraG_TraD_VirD4"/>
    <property type="match status" value="1"/>
</dbReference>
<evidence type="ECO:0000313" key="5">
    <source>
        <dbReference type="EMBL" id="NEC92777.1"/>
    </source>
</evidence>
<feature type="domain" description="FtsK" evidence="4">
    <location>
        <begin position="16"/>
        <end position="204"/>
    </location>
</feature>
<gene>
    <name evidence="5" type="ORF">G3I71_45180</name>
</gene>
<feature type="non-terminal residue" evidence="5">
    <location>
        <position position="1"/>
    </location>
</feature>
<dbReference type="Pfam" id="PF01580">
    <property type="entry name" value="FtsK_SpoIIIE"/>
    <property type="match status" value="1"/>
</dbReference>
<dbReference type="SUPFAM" id="SSF52540">
    <property type="entry name" value="P-loop containing nucleoside triphosphate hydrolases"/>
    <property type="match status" value="1"/>
</dbReference>
<accession>A0A6B3C7J9</accession>
<keyword evidence="2 3" id="KW-0067">ATP-binding</keyword>
<name>A0A6B3C7J9_9ACTN</name>
<dbReference type="EMBL" id="JAAGLU010000192">
    <property type="protein sequence ID" value="NEC92777.1"/>
    <property type="molecule type" value="Genomic_DNA"/>
</dbReference>